<evidence type="ECO:0000256" key="4">
    <source>
        <dbReference type="ARBA" id="ARBA00022679"/>
    </source>
</evidence>
<dbReference type="Proteomes" id="UP000229438">
    <property type="component" value="Unassembled WGS sequence"/>
</dbReference>
<keyword evidence="5" id="KW-0472">Membrane</keyword>
<dbReference type="PANTHER" id="PTHR43646:SF2">
    <property type="entry name" value="GLYCOSYLTRANSFERASE 2-LIKE DOMAIN-CONTAINING PROTEIN"/>
    <property type="match status" value="1"/>
</dbReference>
<evidence type="ECO:0000256" key="1">
    <source>
        <dbReference type="ARBA" id="ARBA00004236"/>
    </source>
</evidence>
<evidence type="ECO:0000256" key="5">
    <source>
        <dbReference type="ARBA" id="ARBA00023136"/>
    </source>
</evidence>
<proteinExistence type="predicted"/>
<dbReference type="EMBL" id="PFQS01000077">
    <property type="protein sequence ID" value="PJC68614.1"/>
    <property type="molecule type" value="Genomic_DNA"/>
</dbReference>
<dbReference type="PANTHER" id="PTHR43646">
    <property type="entry name" value="GLYCOSYLTRANSFERASE"/>
    <property type="match status" value="1"/>
</dbReference>
<keyword evidence="2" id="KW-1003">Cell membrane</keyword>
<evidence type="ECO:0000259" key="6">
    <source>
        <dbReference type="Pfam" id="PF00535"/>
    </source>
</evidence>
<dbReference type="SUPFAM" id="SSF53448">
    <property type="entry name" value="Nucleotide-diphospho-sugar transferases"/>
    <property type="match status" value="1"/>
</dbReference>
<feature type="domain" description="Glycosyltransferase 2-like" evidence="6">
    <location>
        <begin position="3"/>
        <end position="103"/>
    </location>
</feature>
<dbReference type="InterPro" id="IPR029044">
    <property type="entry name" value="Nucleotide-diphossugar_trans"/>
</dbReference>
<dbReference type="GO" id="GO:0005886">
    <property type="term" value="C:plasma membrane"/>
    <property type="evidence" value="ECO:0007669"/>
    <property type="project" value="UniProtKB-SubCell"/>
</dbReference>
<evidence type="ECO:0000256" key="3">
    <source>
        <dbReference type="ARBA" id="ARBA00022676"/>
    </source>
</evidence>
<dbReference type="Gene3D" id="3.90.550.10">
    <property type="entry name" value="Spore Coat Polysaccharide Biosynthesis Protein SpsA, Chain A"/>
    <property type="match status" value="1"/>
</dbReference>
<keyword evidence="3" id="KW-0328">Glycosyltransferase</keyword>
<evidence type="ECO:0000256" key="2">
    <source>
        <dbReference type="ARBA" id="ARBA00022475"/>
    </source>
</evidence>
<evidence type="ECO:0000313" key="8">
    <source>
        <dbReference type="Proteomes" id="UP000229438"/>
    </source>
</evidence>
<comment type="caution">
    <text evidence="7">The sequence shown here is derived from an EMBL/GenBank/DDBJ whole genome shotgun (WGS) entry which is preliminary data.</text>
</comment>
<comment type="subcellular location">
    <subcellularLocation>
        <location evidence="1">Cell membrane</location>
    </subcellularLocation>
</comment>
<dbReference type="AlphaFoldDB" id="A0A2M8G6J7"/>
<gene>
    <name evidence="7" type="ORF">CO015_03330</name>
</gene>
<reference evidence="8" key="1">
    <citation type="submission" date="2017-09" db="EMBL/GenBank/DDBJ databases">
        <title>Depth-based differentiation of microbial function through sediment-hosted aquifers and enrichment of novel symbionts in the deep terrestrial subsurface.</title>
        <authorList>
            <person name="Probst A.J."/>
            <person name="Ladd B."/>
            <person name="Jarett J.K."/>
            <person name="Geller-Mcgrath D.E."/>
            <person name="Sieber C.M.K."/>
            <person name="Emerson J.B."/>
            <person name="Anantharaman K."/>
            <person name="Thomas B.C."/>
            <person name="Malmstrom R."/>
            <person name="Stieglmeier M."/>
            <person name="Klingl A."/>
            <person name="Woyke T."/>
            <person name="Ryan C.M."/>
            <person name="Banfield J.F."/>
        </authorList>
    </citation>
    <scope>NUCLEOTIDE SEQUENCE [LARGE SCALE GENOMIC DNA]</scope>
</reference>
<protein>
    <submittedName>
        <fullName evidence="7">Teichoic acid biosynthesis protein</fullName>
    </submittedName>
</protein>
<dbReference type="Pfam" id="PF00535">
    <property type="entry name" value="Glycos_transf_2"/>
    <property type="match status" value="1"/>
</dbReference>
<feature type="non-terminal residue" evidence="7">
    <location>
        <position position="110"/>
    </location>
</feature>
<dbReference type="GO" id="GO:0016757">
    <property type="term" value="F:glycosyltransferase activity"/>
    <property type="evidence" value="ECO:0007669"/>
    <property type="project" value="UniProtKB-KW"/>
</dbReference>
<evidence type="ECO:0000313" key="7">
    <source>
        <dbReference type="EMBL" id="PJC68614.1"/>
    </source>
</evidence>
<keyword evidence="4" id="KW-0808">Transferase</keyword>
<dbReference type="InterPro" id="IPR001173">
    <property type="entry name" value="Glyco_trans_2-like"/>
</dbReference>
<name>A0A2M8G6J7_UNCKA</name>
<sequence length="110" mass="12083">MLSIIIPTLNEEKYLPLLLEAIRKQDFDGDLETIIADAGSEDQTLEIAKTFGCRVAPGGLPAKGRNEGAKIAQGDTFLFLDADNIYLPPDFLKSLLEDFGKRNLKVATFP</sequence>
<organism evidence="7 8">
    <name type="scientific">candidate division WWE3 bacterium CG_4_8_14_3_um_filter_42_11</name>
    <dbReference type="NCBI Taxonomy" id="1975076"/>
    <lineage>
        <taxon>Bacteria</taxon>
        <taxon>Katanobacteria</taxon>
    </lineage>
</organism>
<accession>A0A2M8G6J7</accession>